<sequence>MPERQLSYQYERGARGIFIEVYFPKKVIFQGKIFDTLQDGHNEVIVKTRLKANARDLLRELAEYQNLLDPYRYSPTKAPKVPESAIIKAQKRIGMYKSPFKGWSMYEVDGVFFNRRGRTYDERVQVVRLMFRFKSRYTRQAKRDGWYDILRSIILFSMPHRGLLSTERIWDEASKKQFMAMHPNWSRQNKKFVEYFE</sequence>
<reference evidence="1 2" key="1">
    <citation type="journal article" date="2016" name="Nat. Commun.">
        <title>Thousands of microbial genomes shed light on interconnected biogeochemical processes in an aquifer system.</title>
        <authorList>
            <person name="Anantharaman K."/>
            <person name="Brown C.T."/>
            <person name="Hug L.A."/>
            <person name="Sharon I."/>
            <person name="Castelle C.J."/>
            <person name="Probst A.J."/>
            <person name="Thomas B.C."/>
            <person name="Singh A."/>
            <person name="Wilkins M.J."/>
            <person name="Karaoz U."/>
            <person name="Brodie E.L."/>
            <person name="Williams K.H."/>
            <person name="Hubbard S.S."/>
            <person name="Banfield J.F."/>
        </authorList>
    </citation>
    <scope>NUCLEOTIDE SEQUENCE [LARGE SCALE GENOMIC DNA]</scope>
</reference>
<comment type="caution">
    <text evidence="1">The sequence shown here is derived from an EMBL/GenBank/DDBJ whole genome shotgun (WGS) entry which is preliminary data.</text>
</comment>
<gene>
    <name evidence="1" type="ORF">A3D56_03645</name>
</gene>
<dbReference type="Proteomes" id="UP000177943">
    <property type="component" value="Unassembled WGS sequence"/>
</dbReference>
<organism evidence="1 2">
    <name type="scientific">Candidatus Taylorbacteria bacterium RIFCSPHIGHO2_02_FULL_45_35</name>
    <dbReference type="NCBI Taxonomy" id="1802311"/>
    <lineage>
        <taxon>Bacteria</taxon>
        <taxon>Candidatus Tayloriibacteriota</taxon>
    </lineage>
</organism>
<name>A0A1G2MRH1_9BACT</name>
<proteinExistence type="predicted"/>
<evidence type="ECO:0000313" key="1">
    <source>
        <dbReference type="EMBL" id="OHA26344.1"/>
    </source>
</evidence>
<protein>
    <submittedName>
        <fullName evidence="1">Uncharacterized protein</fullName>
    </submittedName>
</protein>
<accession>A0A1G2MRH1</accession>
<evidence type="ECO:0000313" key="2">
    <source>
        <dbReference type="Proteomes" id="UP000177943"/>
    </source>
</evidence>
<dbReference type="EMBL" id="MHRP01000032">
    <property type="protein sequence ID" value="OHA26344.1"/>
    <property type="molecule type" value="Genomic_DNA"/>
</dbReference>
<dbReference type="AlphaFoldDB" id="A0A1G2MRH1"/>